<evidence type="ECO:0000313" key="6">
    <source>
        <dbReference type="Proteomes" id="UP000325797"/>
    </source>
</evidence>
<evidence type="ECO:0000256" key="3">
    <source>
        <dbReference type="SAM" id="SignalP"/>
    </source>
</evidence>
<dbReference type="Proteomes" id="UP000325797">
    <property type="component" value="Chromosome"/>
</dbReference>
<dbReference type="PROSITE" id="PS51635">
    <property type="entry name" value="PNPLA"/>
    <property type="match status" value="1"/>
</dbReference>
<dbReference type="EMBL" id="CP042582">
    <property type="protein sequence ID" value="QEX23076.1"/>
    <property type="molecule type" value="Genomic_DNA"/>
</dbReference>
<dbReference type="InterPro" id="IPR002641">
    <property type="entry name" value="PNPLA_dom"/>
</dbReference>
<dbReference type="RefSeq" id="WP_151118502.1">
    <property type="nucleotide sequence ID" value="NZ_CP042582.1"/>
</dbReference>
<dbReference type="Pfam" id="PF01734">
    <property type="entry name" value="Patatin"/>
    <property type="match status" value="1"/>
</dbReference>
<dbReference type="PROSITE" id="PS51257">
    <property type="entry name" value="PROKAR_LIPOPROTEIN"/>
    <property type="match status" value="1"/>
</dbReference>
<dbReference type="SUPFAM" id="SSF52151">
    <property type="entry name" value="FabD/lysophospholipase-like"/>
    <property type="match status" value="1"/>
</dbReference>
<comment type="caution">
    <text evidence="2">Lacks conserved residue(s) required for the propagation of feature annotation.</text>
</comment>
<name>A0A5J6N7J6_9PROT</name>
<evidence type="ECO:0000259" key="4">
    <source>
        <dbReference type="PROSITE" id="PS51635"/>
    </source>
</evidence>
<dbReference type="KEGG" id="hadh:FRZ61_30110"/>
<dbReference type="GO" id="GO:0016787">
    <property type="term" value="F:hydrolase activity"/>
    <property type="evidence" value="ECO:0007669"/>
    <property type="project" value="UniProtKB-UniRule"/>
</dbReference>
<feature type="signal peptide" evidence="3">
    <location>
        <begin position="1"/>
        <end position="20"/>
    </location>
</feature>
<keyword evidence="6" id="KW-1185">Reference proteome</keyword>
<organism evidence="5 6">
    <name type="scientific">Hypericibacter adhaerens</name>
    <dbReference type="NCBI Taxonomy" id="2602016"/>
    <lineage>
        <taxon>Bacteria</taxon>
        <taxon>Pseudomonadati</taxon>
        <taxon>Pseudomonadota</taxon>
        <taxon>Alphaproteobacteria</taxon>
        <taxon>Rhodospirillales</taxon>
        <taxon>Dongiaceae</taxon>
        <taxon>Hypericibacter</taxon>
    </lineage>
</organism>
<evidence type="ECO:0000256" key="2">
    <source>
        <dbReference type="PROSITE-ProRule" id="PRU01161"/>
    </source>
</evidence>
<gene>
    <name evidence="5" type="ORF">FRZ61_30110</name>
</gene>
<reference evidence="5 6" key="1">
    <citation type="submission" date="2019-08" db="EMBL/GenBank/DDBJ databases">
        <title>Hyperibacter terrae gen. nov., sp. nov. and Hyperibacter viscosus sp. nov., two new members in the family Rhodospirillaceae isolated from the rhizosphere of Hypericum perforatum.</title>
        <authorList>
            <person name="Noviana Z."/>
        </authorList>
    </citation>
    <scope>NUCLEOTIDE SEQUENCE [LARGE SCALE GENOMIC DNA]</scope>
    <source>
        <strain evidence="5 6">R5959</strain>
    </source>
</reference>
<keyword evidence="2" id="KW-0442">Lipid degradation</keyword>
<feature type="domain" description="PNPLA" evidence="4">
    <location>
        <begin position="59"/>
        <end position="300"/>
    </location>
</feature>
<proteinExistence type="predicted"/>
<keyword evidence="5" id="KW-0449">Lipoprotein</keyword>
<protein>
    <submittedName>
        <fullName evidence="5">Lipoprotein</fullName>
    </submittedName>
</protein>
<evidence type="ECO:0000313" key="5">
    <source>
        <dbReference type="EMBL" id="QEX23076.1"/>
    </source>
</evidence>
<accession>A0A5J6N7J6</accession>
<feature type="active site" description="Proton acceptor" evidence="2">
    <location>
        <position position="287"/>
    </location>
</feature>
<feature type="chain" id="PRO_5023820360" evidence="3">
    <location>
        <begin position="21"/>
        <end position="462"/>
    </location>
</feature>
<dbReference type="GO" id="GO:0016042">
    <property type="term" value="P:lipid catabolic process"/>
    <property type="evidence" value="ECO:0007669"/>
    <property type="project" value="UniProtKB-UniRule"/>
</dbReference>
<dbReference type="InterPro" id="IPR016035">
    <property type="entry name" value="Acyl_Trfase/lysoPLipase"/>
</dbReference>
<dbReference type="Gene3D" id="3.40.1090.10">
    <property type="entry name" value="Cytosolic phospholipase A2 catalytic domain"/>
    <property type="match status" value="1"/>
</dbReference>
<keyword evidence="2" id="KW-0378">Hydrolase</keyword>
<keyword evidence="3" id="KW-0732">Signal</keyword>
<feature type="short sequence motif" description="DGA/G" evidence="2">
    <location>
        <begin position="287"/>
        <end position="289"/>
    </location>
</feature>
<evidence type="ECO:0000256" key="1">
    <source>
        <dbReference type="ARBA" id="ARBA00023098"/>
    </source>
</evidence>
<dbReference type="AlphaFoldDB" id="A0A5J6N7J6"/>
<dbReference type="OrthoDB" id="9790176at2"/>
<sequence>MRLGLIGLFLLLAACSTVTMNKPLPPKADVATAGPDLGKGYRFGAMPLGDNAPDIFVALAFSGGGKRSAAFGYGVLTGLRDLTIDIDGRQRRLLDEVDLMTAVSGGSFPAAYYGLYRDKIFSDFEKDFLRVDLESYIYGMYLLPWNWEWWVNPLYGTNDQMEKVYDNLMFHGATYADLIRQGRPLVSIDATDINFGTVFPFDQDQFDLICSDLAKFPLARAVAASNGFPILFTPITLENHAEDCKGWVPRWVTRAEAKDVNSREYYRAQFARLYLDGKNTKYIHLMDGGIADNLAMRGIINSILAYADDAQRIRFAGLDKVRRVVLISVDGQASRDTSWPTQRTVSSIGQIFSAVSGTQIDSYNFETALLARDQLQKLATALRQVRCEEGAVIDGHACEDVESYFIHLSLQEIGDPALRARLAAIPTGLTIPDPDVDELVEVGATEVKNSPELAAFRQSLGP</sequence>
<keyword evidence="1 2" id="KW-0443">Lipid metabolism</keyword>
<feature type="active site" description="Nucleophile" evidence="2">
    <location>
        <position position="104"/>
    </location>
</feature>